<sequence>MVDMDFRSQSFAKANCGDSGVIVNQMDQRYVQIKETGSTSENGRWLWSWIAQHSRCLIFVVILTVLGFVAFANVSHKKGIEKQNGRDAVQIIQQPLAQHQYMVRHILQNTESPENSPIIYVVDHEASGCPEPYCQRCSANVPDPLQRDDNIRGCLLKSSQNASYCENGGSLECFNIREEPRCVCPPGWTGDTCATPRETQVQCKCYANELINNRELIGQRSVSTCLSSDKPSQWNVCHMDRDNYNCICNKTDTESYEDSNTLSSELPSCSSLDNSHSRRHRSTDSTGQISGSDSFASHHTNAADHILSGHLSTLLVLVLAASIRNTG</sequence>
<proteinExistence type="predicted"/>
<feature type="disulfide bond" evidence="1">
    <location>
        <begin position="184"/>
        <end position="193"/>
    </location>
</feature>
<gene>
    <name evidence="5" type="ORF">MAR_037804</name>
</gene>
<feature type="disulfide bond" evidence="1">
    <location>
        <begin position="165"/>
        <end position="182"/>
    </location>
</feature>
<dbReference type="Pfam" id="PF00008">
    <property type="entry name" value="EGF"/>
    <property type="match status" value="1"/>
</dbReference>
<dbReference type="Proteomes" id="UP001164746">
    <property type="component" value="Chromosome 13"/>
</dbReference>
<reference evidence="5" key="1">
    <citation type="submission" date="2022-11" db="EMBL/GenBank/DDBJ databases">
        <title>Centuries of genome instability and evolution in soft-shell clam transmissible cancer (bioRxiv).</title>
        <authorList>
            <person name="Hart S.F.M."/>
            <person name="Yonemitsu M.A."/>
            <person name="Giersch R.M."/>
            <person name="Beal B.F."/>
            <person name="Arriagada G."/>
            <person name="Davis B.W."/>
            <person name="Ostrander E.A."/>
            <person name="Goff S.P."/>
            <person name="Metzger M.J."/>
        </authorList>
    </citation>
    <scope>NUCLEOTIDE SEQUENCE</scope>
    <source>
        <strain evidence="5">MELC-2E11</strain>
        <tissue evidence="5">Siphon/mantle</tissue>
    </source>
</reference>
<keyword evidence="3" id="KW-0472">Membrane</keyword>
<dbReference type="PROSITE" id="PS00022">
    <property type="entry name" value="EGF_1"/>
    <property type="match status" value="1"/>
</dbReference>
<accession>A0ABY7FQ26</accession>
<evidence type="ECO:0000256" key="1">
    <source>
        <dbReference type="PROSITE-ProRule" id="PRU00076"/>
    </source>
</evidence>
<organism evidence="5 6">
    <name type="scientific">Mya arenaria</name>
    <name type="common">Soft-shell clam</name>
    <dbReference type="NCBI Taxonomy" id="6604"/>
    <lineage>
        <taxon>Eukaryota</taxon>
        <taxon>Metazoa</taxon>
        <taxon>Spiralia</taxon>
        <taxon>Lophotrochozoa</taxon>
        <taxon>Mollusca</taxon>
        <taxon>Bivalvia</taxon>
        <taxon>Autobranchia</taxon>
        <taxon>Heteroconchia</taxon>
        <taxon>Euheterodonta</taxon>
        <taxon>Imparidentia</taxon>
        <taxon>Neoheterodontei</taxon>
        <taxon>Myida</taxon>
        <taxon>Myoidea</taxon>
        <taxon>Myidae</taxon>
        <taxon>Mya</taxon>
    </lineage>
</organism>
<keyword evidence="6" id="KW-1185">Reference proteome</keyword>
<feature type="domain" description="EGF-like" evidence="4">
    <location>
        <begin position="150"/>
        <end position="194"/>
    </location>
</feature>
<feature type="region of interest" description="Disordered" evidence="2">
    <location>
        <begin position="266"/>
        <end position="295"/>
    </location>
</feature>
<keyword evidence="1" id="KW-1015">Disulfide bond</keyword>
<dbReference type="EMBL" id="CP111024">
    <property type="protein sequence ID" value="WAR24135.1"/>
    <property type="molecule type" value="Genomic_DNA"/>
</dbReference>
<evidence type="ECO:0000256" key="2">
    <source>
        <dbReference type="SAM" id="MobiDB-lite"/>
    </source>
</evidence>
<dbReference type="PROSITE" id="PS01186">
    <property type="entry name" value="EGF_2"/>
    <property type="match status" value="1"/>
</dbReference>
<evidence type="ECO:0000259" key="4">
    <source>
        <dbReference type="PROSITE" id="PS50026"/>
    </source>
</evidence>
<dbReference type="SUPFAM" id="SSF57196">
    <property type="entry name" value="EGF/Laminin"/>
    <property type="match status" value="1"/>
</dbReference>
<keyword evidence="1" id="KW-0245">EGF-like domain</keyword>
<comment type="caution">
    <text evidence="1">Lacks conserved residue(s) required for the propagation of feature annotation.</text>
</comment>
<dbReference type="InterPro" id="IPR000742">
    <property type="entry name" value="EGF"/>
</dbReference>
<feature type="transmembrane region" description="Helical" evidence="3">
    <location>
        <begin position="56"/>
        <end position="74"/>
    </location>
</feature>
<keyword evidence="3" id="KW-1133">Transmembrane helix</keyword>
<dbReference type="Gene3D" id="2.10.25.10">
    <property type="entry name" value="Laminin"/>
    <property type="match status" value="1"/>
</dbReference>
<dbReference type="PROSITE" id="PS50026">
    <property type="entry name" value="EGF_3"/>
    <property type="match status" value="1"/>
</dbReference>
<evidence type="ECO:0000313" key="6">
    <source>
        <dbReference type="Proteomes" id="UP001164746"/>
    </source>
</evidence>
<feature type="compositionally biased region" description="Polar residues" evidence="2">
    <location>
        <begin position="284"/>
        <end position="295"/>
    </location>
</feature>
<dbReference type="CDD" id="cd00054">
    <property type="entry name" value="EGF_CA"/>
    <property type="match status" value="1"/>
</dbReference>
<keyword evidence="3" id="KW-0812">Transmembrane</keyword>
<name>A0ABY7FQ26_MYAAR</name>
<evidence type="ECO:0000256" key="3">
    <source>
        <dbReference type="SAM" id="Phobius"/>
    </source>
</evidence>
<evidence type="ECO:0000313" key="5">
    <source>
        <dbReference type="EMBL" id="WAR24135.1"/>
    </source>
</evidence>
<protein>
    <recommendedName>
        <fullName evidence="4">EGF-like domain-containing protein</fullName>
    </recommendedName>
</protein>